<feature type="modified residue" description="4-aspartylphosphate" evidence="8">
    <location>
        <position position="860"/>
    </location>
</feature>
<dbReference type="Pfam" id="PF02518">
    <property type="entry name" value="HATPase_c"/>
    <property type="match status" value="1"/>
</dbReference>
<name>E1ID56_9CHLR</name>
<comment type="subcellular location">
    <subcellularLocation>
        <location evidence="2">Membrane</location>
    </subcellularLocation>
</comment>
<dbReference type="EMBL" id="ADVR01000036">
    <property type="protein sequence ID" value="EFO80888.1"/>
    <property type="molecule type" value="Genomic_DNA"/>
</dbReference>
<dbReference type="InterPro" id="IPR029016">
    <property type="entry name" value="GAF-like_dom_sf"/>
</dbReference>
<evidence type="ECO:0000256" key="5">
    <source>
        <dbReference type="ARBA" id="ARBA00022679"/>
    </source>
</evidence>
<proteinExistence type="predicted"/>
<dbReference type="AlphaFoldDB" id="E1ID56"/>
<dbReference type="SMART" id="SM00065">
    <property type="entry name" value="GAF"/>
    <property type="match status" value="1"/>
</dbReference>
<dbReference type="InterPro" id="IPR036890">
    <property type="entry name" value="HATPase_C_sf"/>
</dbReference>
<evidence type="ECO:0000313" key="15">
    <source>
        <dbReference type="Proteomes" id="UP000054010"/>
    </source>
</evidence>
<dbReference type="CDD" id="cd00082">
    <property type="entry name" value="HisKA"/>
    <property type="match status" value="1"/>
</dbReference>
<dbReference type="InterPro" id="IPR001789">
    <property type="entry name" value="Sig_transdc_resp-reg_receiver"/>
</dbReference>
<dbReference type="Pfam" id="PF00512">
    <property type="entry name" value="HisKA"/>
    <property type="match status" value="1"/>
</dbReference>
<feature type="domain" description="Histidine kinase" evidence="11">
    <location>
        <begin position="569"/>
        <end position="789"/>
    </location>
</feature>
<dbReference type="SUPFAM" id="SSF158472">
    <property type="entry name" value="HAMP domain-like"/>
    <property type="match status" value="1"/>
</dbReference>
<keyword evidence="15" id="KW-1185">Reference proteome</keyword>
<keyword evidence="5" id="KW-0808">Transferase</keyword>
<evidence type="ECO:0000256" key="1">
    <source>
        <dbReference type="ARBA" id="ARBA00000085"/>
    </source>
</evidence>
<feature type="domain" description="Response regulatory" evidence="12">
    <location>
        <begin position="809"/>
        <end position="926"/>
    </location>
</feature>
<dbReference type="Pfam" id="PF00072">
    <property type="entry name" value="Response_reg"/>
    <property type="match status" value="1"/>
</dbReference>
<evidence type="ECO:0000259" key="11">
    <source>
        <dbReference type="PROSITE" id="PS50109"/>
    </source>
</evidence>
<keyword evidence="9" id="KW-0175">Coiled coil</keyword>
<evidence type="ECO:0000256" key="4">
    <source>
        <dbReference type="ARBA" id="ARBA00022553"/>
    </source>
</evidence>
<protein>
    <recommendedName>
        <fullName evidence="3">histidine kinase</fullName>
        <ecNumber evidence="3">2.7.13.3</ecNumber>
    </recommendedName>
</protein>
<dbReference type="SMART" id="SM00387">
    <property type="entry name" value="HATPase_c"/>
    <property type="match status" value="1"/>
</dbReference>
<dbReference type="HOGENOM" id="CLU_313493_0_0_0"/>
<evidence type="ECO:0000256" key="2">
    <source>
        <dbReference type="ARBA" id="ARBA00004370"/>
    </source>
</evidence>
<dbReference type="Proteomes" id="UP000054010">
    <property type="component" value="Unassembled WGS sequence"/>
</dbReference>
<evidence type="ECO:0000256" key="9">
    <source>
        <dbReference type="SAM" id="Coils"/>
    </source>
</evidence>
<feature type="transmembrane region" description="Helical" evidence="10">
    <location>
        <begin position="12"/>
        <end position="31"/>
    </location>
</feature>
<dbReference type="STRING" id="765420.OSCT_1257"/>
<evidence type="ECO:0000259" key="12">
    <source>
        <dbReference type="PROSITE" id="PS50110"/>
    </source>
</evidence>
<evidence type="ECO:0000256" key="7">
    <source>
        <dbReference type="ARBA" id="ARBA00023012"/>
    </source>
</evidence>
<feature type="coiled-coil region" evidence="9">
    <location>
        <begin position="362"/>
        <end position="389"/>
    </location>
</feature>
<evidence type="ECO:0000256" key="8">
    <source>
        <dbReference type="PROSITE-ProRule" id="PRU00169"/>
    </source>
</evidence>
<dbReference type="SUPFAM" id="SSF55874">
    <property type="entry name" value="ATPase domain of HSP90 chaperone/DNA topoisomerase II/histidine kinase"/>
    <property type="match status" value="1"/>
</dbReference>
<gene>
    <name evidence="14" type="ORF">OSCT_1257</name>
</gene>
<dbReference type="InterPro" id="IPR003661">
    <property type="entry name" value="HisK_dim/P_dom"/>
</dbReference>
<dbReference type="InterPro" id="IPR005467">
    <property type="entry name" value="His_kinase_dom"/>
</dbReference>
<evidence type="ECO:0000313" key="14">
    <source>
        <dbReference type="EMBL" id="EFO80888.1"/>
    </source>
</evidence>
<dbReference type="Gene3D" id="3.30.565.10">
    <property type="entry name" value="Histidine kinase-like ATPase, C-terminal domain"/>
    <property type="match status" value="1"/>
</dbReference>
<keyword evidence="10" id="KW-1133">Transmembrane helix</keyword>
<dbReference type="EC" id="2.7.13.3" evidence="3"/>
<keyword evidence="6 14" id="KW-0418">Kinase</keyword>
<dbReference type="SUPFAM" id="SSF55781">
    <property type="entry name" value="GAF domain-like"/>
    <property type="match status" value="1"/>
</dbReference>
<dbReference type="Gene3D" id="6.10.340.10">
    <property type="match status" value="1"/>
</dbReference>
<dbReference type="InterPro" id="IPR004358">
    <property type="entry name" value="Sig_transdc_His_kin-like_C"/>
</dbReference>
<evidence type="ECO:0000256" key="10">
    <source>
        <dbReference type="SAM" id="Phobius"/>
    </source>
</evidence>
<dbReference type="PRINTS" id="PR00344">
    <property type="entry name" value="BCTRLSENSOR"/>
</dbReference>
<dbReference type="PANTHER" id="PTHR43065:SF42">
    <property type="entry name" value="TWO-COMPONENT SENSOR PPRA"/>
    <property type="match status" value="1"/>
</dbReference>
<evidence type="ECO:0000256" key="6">
    <source>
        <dbReference type="ARBA" id="ARBA00022777"/>
    </source>
</evidence>
<comment type="catalytic activity">
    <reaction evidence="1">
        <text>ATP + protein L-histidine = ADP + protein N-phospho-L-histidine.</text>
        <dbReference type="EC" id="2.7.13.3"/>
    </reaction>
</comment>
<dbReference type="SUPFAM" id="SSF52172">
    <property type="entry name" value="CheY-like"/>
    <property type="match status" value="1"/>
</dbReference>
<sequence length="934" mass="104039">MVERIKSRLQYKLMLGFSVVLLVALTLISTYTQYSASEMLITYTREEQLNLSNARIAAAQGVLNEIRNDLLFLARDPAIATFMRNNERREEITQRFMSLLSRSGSRYQGACVADHIGSYRLCVGITDGQGALIPHMSYVPPAEALPPSNLYHVHDIPPVYTWTFSPSISNSQSVIRFSSAIYAESGASIGQIVLDTSAQPIFNLLIEPEQSTQTIIVNQNGDYVLGGEGNLRDDRPESSIEILHQYRGTLIDPPDYRNIFSNYDTLHFPDQRGSTWIVIYDRPVEQILAPIRKSLLINIILTIALLMIGLLISYLLTRSIVRPMRALAVAAERVGSGDLQTPITTTSHDEIGALADTLDHTVMRLRSSIENAESRRREAETLYRTAIALNATLDLHQLLNRILQELRAVVPYDSSTVQLVREDHVEIIGAYGLARPEDLIGTTFPLHGPGPNAEVARQHTTIILDDAPKTYARFNEEPYRNDPIRSWMGVPLIFGERLIGMIAIDKYEPSFYTPEHARIASAFAAQAAIALENARLYEAVRNELAERLRAEEQLRQAQKMEAVGRLAGGVSHDFNNILTVIMGECDLMMHEPGLSPEVRQGLDQIYQAGMRASALTRQLLAFSRRQILQPVQINLNEIIVPIEKMLRRLIGEDIALYTHLAPKLNTIRADPSQIEQVILNLCINARDAMPHGGELTIITENVRIEVTLDHDLPPGDYVLLSICDTGSGIDEHTREHLFEPFFTTKPRGKGTGLGLATVHGIVQQSGGIIRFQSILGQGTSFYIYLPALQEAPQRIISEIPNTITFLNAVVLLVEDDERVRQLTEQILHSHGMKVITAANGTAALRVCAEYQDRIDVLLTDVIMPGGINGIQLADRIRLSHPHISILLMSGYSDEVFAMTDPVRAETAFIQKPFTPGLLIEKIAEILAKHIPAEQ</sequence>
<dbReference type="Gene3D" id="1.10.287.130">
    <property type="match status" value="1"/>
</dbReference>
<dbReference type="InterPro" id="IPR003594">
    <property type="entry name" value="HATPase_dom"/>
</dbReference>
<dbReference type="InterPro" id="IPR003660">
    <property type="entry name" value="HAMP_dom"/>
</dbReference>
<dbReference type="PROSITE" id="PS50110">
    <property type="entry name" value="RESPONSE_REGULATORY"/>
    <property type="match status" value="1"/>
</dbReference>
<comment type="caution">
    <text evidence="14">The sequence shown here is derived from an EMBL/GenBank/DDBJ whole genome shotgun (WGS) entry which is preliminary data.</text>
</comment>
<organism evidence="14 15">
    <name type="scientific">Oscillochloris trichoides DG-6</name>
    <dbReference type="NCBI Taxonomy" id="765420"/>
    <lineage>
        <taxon>Bacteria</taxon>
        <taxon>Bacillati</taxon>
        <taxon>Chloroflexota</taxon>
        <taxon>Chloroflexia</taxon>
        <taxon>Chloroflexales</taxon>
        <taxon>Chloroflexineae</taxon>
        <taxon>Oscillochloridaceae</taxon>
        <taxon>Oscillochloris</taxon>
    </lineage>
</organism>
<keyword evidence="10" id="KW-0472">Membrane</keyword>
<dbReference type="eggNOG" id="COG4191">
    <property type="taxonomic scope" value="Bacteria"/>
</dbReference>
<dbReference type="SMART" id="SM00304">
    <property type="entry name" value="HAMP"/>
    <property type="match status" value="1"/>
</dbReference>
<dbReference type="Gene3D" id="3.30.450.40">
    <property type="match status" value="1"/>
</dbReference>
<feature type="domain" description="HAMP" evidence="13">
    <location>
        <begin position="318"/>
        <end position="370"/>
    </location>
</feature>
<dbReference type="SUPFAM" id="SSF47384">
    <property type="entry name" value="Homodimeric domain of signal transducing histidine kinase"/>
    <property type="match status" value="1"/>
</dbReference>
<dbReference type="CDD" id="cd06225">
    <property type="entry name" value="HAMP"/>
    <property type="match status" value="1"/>
</dbReference>
<reference evidence="14 15" key="1">
    <citation type="journal article" date="2011" name="J. Bacteriol.">
        <title>Draft genome sequence of the anoxygenic filamentous phototrophic bacterium Oscillochloris trichoides subsp. DG-6.</title>
        <authorList>
            <person name="Kuznetsov B.B."/>
            <person name="Ivanovsky R.N."/>
            <person name="Keppen O.I."/>
            <person name="Sukhacheva M.V."/>
            <person name="Bumazhkin B.K."/>
            <person name="Patutina E.O."/>
            <person name="Beletsky A.V."/>
            <person name="Mardanov A.V."/>
            <person name="Baslerov R.V."/>
            <person name="Panteleeva A.N."/>
            <person name="Kolganova T.V."/>
            <person name="Ravin N.V."/>
            <person name="Skryabin K.G."/>
        </authorList>
    </citation>
    <scope>NUCLEOTIDE SEQUENCE [LARGE SCALE GENOMIC DNA]</scope>
    <source>
        <strain evidence="14 15">DG-6</strain>
    </source>
</reference>
<accession>E1ID56</accession>
<dbReference type="InterPro" id="IPR011006">
    <property type="entry name" value="CheY-like_superfamily"/>
</dbReference>
<dbReference type="InterPro" id="IPR003018">
    <property type="entry name" value="GAF"/>
</dbReference>
<dbReference type="Gene3D" id="3.40.50.2300">
    <property type="match status" value="1"/>
</dbReference>
<dbReference type="GO" id="GO:0000155">
    <property type="term" value="F:phosphorelay sensor kinase activity"/>
    <property type="evidence" value="ECO:0007669"/>
    <property type="project" value="InterPro"/>
</dbReference>
<keyword evidence="7" id="KW-0902">Two-component regulatory system</keyword>
<keyword evidence="10" id="KW-0812">Transmembrane</keyword>
<dbReference type="GO" id="GO:0016020">
    <property type="term" value="C:membrane"/>
    <property type="evidence" value="ECO:0007669"/>
    <property type="project" value="UniProtKB-SubCell"/>
</dbReference>
<dbReference type="InterPro" id="IPR036097">
    <property type="entry name" value="HisK_dim/P_sf"/>
</dbReference>
<dbReference type="SMART" id="SM00388">
    <property type="entry name" value="HisKA"/>
    <property type="match status" value="1"/>
</dbReference>
<dbReference type="PANTHER" id="PTHR43065">
    <property type="entry name" value="SENSOR HISTIDINE KINASE"/>
    <property type="match status" value="1"/>
</dbReference>
<dbReference type="Pfam" id="PF13185">
    <property type="entry name" value="GAF_2"/>
    <property type="match status" value="1"/>
</dbReference>
<keyword evidence="4 8" id="KW-0597">Phosphoprotein</keyword>
<feature type="transmembrane region" description="Helical" evidence="10">
    <location>
        <begin position="295"/>
        <end position="316"/>
    </location>
</feature>
<dbReference type="SMART" id="SM00448">
    <property type="entry name" value="REC"/>
    <property type="match status" value="1"/>
</dbReference>
<dbReference type="PROSITE" id="PS50885">
    <property type="entry name" value="HAMP"/>
    <property type="match status" value="1"/>
</dbReference>
<dbReference type="OrthoDB" id="9784397at2"/>
<evidence type="ECO:0000259" key="13">
    <source>
        <dbReference type="PROSITE" id="PS50885"/>
    </source>
</evidence>
<evidence type="ECO:0000256" key="3">
    <source>
        <dbReference type="ARBA" id="ARBA00012438"/>
    </source>
</evidence>
<dbReference type="PROSITE" id="PS50109">
    <property type="entry name" value="HIS_KIN"/>
    <property type="match status" value="1"/>
</dbReference>
<dbReference type="Pfam" id="PF00672">
    <property type="entry name" value="HAMP"/>
    <property type="match status" value="1"/>
</dbReference>